<keyword evidence="10" id="KW-1185">Reference proteome</keyword>
<keyword evidence="3 9" id="KW-0032">Aminotransferase</keyword>
<feature type="domain" description="SIS" evidence="8">
    <location>
        <begin position="467"/>
        <end position="604"/>
    </location>
</feature>
<evidence type="ECO:0000256" key="1">
    <source>
        <dbReference type="ARBA" id="ARBA00001031"/>
    </source>
</evidence>
<reference evidence="9 10" key="1">
    <citation type="submission" date="2020-04" db="EMBL/GenBank/DDBJ databases">
        <title>Advantages and limits of metagenomic assembly and binning of a giant virus.</title>
        <authorList>
            <person name="Schulz F."/>
            <person name="Andreani J."/>
            <person name="Francis R."/>
            <person name="Boudjemaa H."/>
            <person name="Bou Khalil J.Y."/>
            <person name="Lee J."/>
            <person name="La Scola B."/>
            <person name="Woyke T."/>
        </authorList>
    </citation>
    <scope>NUCLEOTIDE SEQUENCE [LARGE SCALE GENOMIC DNA]</scope>
    <source>
        <strain evidence="9 10">FV1/VV64</strain>
    </source>
</reference>
<dbReference type="Pfam" id="PF13522">
    <property type="entry name" value="GATase_6"/>
    <property type="match status" value="1"/>
</dbReference>
<evidence type="ECO:0000256" key="3">
    <source>
        <dbReference type="ARBA" id="ARBA00022576"/>
    </source>
</evidence>
<dbReference type="NCBIfam" id="TIGR01135">
    <property type="entry name" value="glmS"/>
    <property type="match status" value="1"/>
</dbReference>
<dbReference type="InterPro" id="IPR017932">
    <property type="entry name" value="GATase_2_dom"/>
</dbReference>
<dbReference type="EMBL" id="MT418680">
    <property type="protein sequence ID" value="QKF94133.1"/>
    <property type="molecule type" value="Genomic_DNA"/>
</dbReference>
<evidence type="ECO:0000256" key="6">
    <source>
        <dbReference type="ARBA" id="ARBA00022962"/>
    </source>
</evidence>
<dbReference type="PROSITE" id="PS51278">
    <property type="entry name" value="GATASE_TYPE_2"/>
    <property type="match status" value="1"/>
</dbReference>
<dbReference type="SUPFAM" id="SSF56235">
    <property type="entry name" value="N-terminal nucleophile aminohydrolases (Ntn hydrolases)"/>
    <property type="match status" value="1"/>
</dbReference>
<dbReference type="GO" id="GO:0006002">
    <property type="term" value="P:fructose 6-phosphate metabolic process"/>
    <property type="evidence" value="ECO:0007669"/>
    <property type="project" value="TreeGrafter"/>
</dbReference>
<dbReference type="EC" id="2.6.1.16" evidence="2"/>
<dbReference type="SUPFAM" id="SSF53697">
    <property type="entry name" value="SIS domain"/>
    <property type="match status" value="1"/>
</dbReference>
<proteinExistence type="predicted"/>
<comment type="catalytic activity">
    <reaction evidence="1">
        <text>D-fructose 6-phosphate + L-glutamine = D-glucosamine 6-phosphate + L-glutamate</text>
        <dbReference type="Rhea" id="RHEA:13237"/>
        <dbReference type="ChEBI" id="CHEBI:29985"/>
        <dbReference type="ChEBI" id="CHEBI:58359"/>
        <dbReference type="ChEBI" id="CHEBI:58725"/>
        <dbReference type="ChEBI" id="CHEBI:61527"/>
        <dbReference type="EC" id="2.6.1.16"/>
    </reaction>
</comment>
<dbReference type="PANTHER" id="PTHR10937">
    <property type="entry name" value="GLUCOSAMINE--FRUCTOSE-6-PHOSPHATE AMINOTRANSFERASE, ISOMERIZING"/>
    <property type="match status" value="1"/>
</dbReference>
<dbReference type="CDD" id="cd05008">
    <property type="entry name" value="SIS_GlmS_GlmD_1"/>
    <property type="match status" value="1"/>
</dbReference>
<dbReference type="FunFam" id="3.40.50.10490:FF:000036">
    <property type="entry name" value="Glutamine-fructose-6-phosphate transaminase (Isomerizing), variant"/>
    <property type="match status" value="1"/>
</dbReference>
<protein>
    <recommendedName>
        <fullName evidence="2">glutamine--fructose-6-phosphate transaminase (isomerizing)</fullName>
        <ecNumber evidence="2">2.6.1.16</ecNumber>
    </recommendedName>
</protein>
<dbReference type="GO" id="GO:0097367">
    <property type="term" value="F:carbohydrate derivative binding"/>
    <property type="evidence" value="ECO:0007669"/>
    <property type="project" value="InterPro"/>
</dbReference>
<evidence type="ECO:0000259" key="8">
    <source>
        <dbReference type="PROSITE" id="PS51464"/>
    </source>
</evidence>
<dbReference type="PANTHER" id="PTHR10937:SF0">
    <property type="entry name" value="GLUTAMINE--FRUCTOSE-6-PHOSPHATE TRANSAMINASE (ISOMERIZING)"/>
    <property type="match status" value="1"/>
</dbReference>
<dbReference type="Gene3D" id="3.40.50.10490">
    <property type="entry name" value="Glucose-6-phosphate isomerase like protein, domain 1"/>
    <property type="match status" value="2"/>
</dbReference>
<dbReference type="Gene3D" id="3.60.20.10">
    <property type="entry name" value="Glutamine Phosphoribosylpyrophosphate, subunit 1, domain 1"/>
    <property type="match status" value="1"/>
</dbReference>
<dbReference type="GO" id="GO:0006047">
    <property type="term" value="P:UDP-N-acetylglucosamine metabolic process"/>
    <property type="evidence" value="ECO:0007669"/>
    <property type="project" value="TreeGrafter"/>
</dbReference>
<dbReference type="InterPro" id="IPR029055">
    <property type="entry name" value="Ntn_hydrolases_N"/>
</dbReference>
<dbReference type="CDD" id="cd05009">
    <property type="entry name" value="SIS_GlmS_GlmD_2"/>
    <property type="match status" value="1"/>
</dbReference>
<dbReference type="Pfam" id="PF01380">
    <property type="entry name" value="SIS"/>
    <property type="match status" value="2"/>
</dbReference>
<dbReference type="InterPro" id="IPR001347">
    <property type="entry name" value="SIS_dom"/>
</dbReference>
<evidence type="ECO:0000256" key="4">
    <source>
        <dbReference type="ARBA" id="ARBA00022679"/>
    </source>
</evidence>
<accession>A0A7D3UQW2</accession>
<keyword evidence="5" id="KW-0677">Repeat</keyword>
<keyword evidence="4" id="KW-0808">Transferase</keyword>
<sequence>MCGICGFIGYCDGFEYVVNGLHMLLNRGFDSCSIGSVENNNSFLVQKFISINGNIPEMMENLKNQKHYFLGAQNMCGHSRWKTHGTNSVTNAHPHLDYTSRFSVVHNGIIENYAEIKQKLEQQGIEFKSQTDTEVIVNLISVMYDKHGNVEKAMEEAFSQLEGTWGVVLLTTLHPDKMFCARHGSPLLVGFGDNFMMVASEQSGFSNYVNNYICLNDHDIIVLEKKDGKVVFNKKPNYTIRKVTADIGSQTPSPYPHWTIKEINDQSESVLRAMCMGARIQNEKCVKLGGLSQYENDLRNIDNLILLGCGTSYHAGLFASHILKEISGFSNIQVFDGAEFSKYDIPKLGKTAFVLISQSGETKDLYRCVEIGKDNNIMMIGVINVVDSLIAREVNCGIYLNAGREVAVASTKAFTTQVVVLYMMAVWFAQIRNLNDNKRMQIISDLRRLPIDIRTTIDVCDKQANETAEYLQKINNLFIIGKGQTEAIAKEGSLKIKEISYVHSEAYSSSALKHGPLSLICPEVPVIIINPNDTNFGKNQGVCEEIKSRDTPVIGVSDIELDNNYKIKFLVPKNKTFKDLLCVIPLQLIAYKLSVLKGYNPDFPKNLAKIITV</sequence>
<dbReference type="InterPro" id="IPR035490">
    <property type="entry name" value="GlmS/FrlB_SIS"/>
</dbReference>
<organism evidence="9 10">
    <name type="scientific">Fadolivirus FV1/VV64</name>
    <dbReference type="NCBI Taxonomy" id="3070911"/>
    <lineage>
        <taxon>Viruses</taxon>
        <taxon>Varidnaviria</taxon>
        <taxon>Bamfordvirae</taxon>
        <taxon>Nucleocytoviricota</taxon>
        <taxon>Megaviricetes</taxon>
        <taxon>Imitervirales</taxon>
        <taxon>Mimiviridae</taxon>
        <taxon>Klosneuvirinae</taxon>
        <taxon>Fadolivirus</taxon>
        <taxon>Fadolivirus algeromassiliense</taxon>
    </lineage>
</organism>
<dbReference type="NCBIfam" id="NF001484">
    <property type="entry name" value="PRK00331.1"/>
    <property type="match status" value="1"/>
</dbReference>
<dbReference type="GO" id="GO:0006487">
    <property type="term" value="P:protein N-linked glycosylation"/>
    <property type="evidence" value="ECO:0007669"/>
    <property type="project" value="TreeGrafter"/>
</dbReference>
<dbReference type="GO" id="GO:0004360">
    <property type="term" value="F:glutamine-fructose-6-phosphate transaminase (isomerizing) activity"/>
    <property type="evidence" value="ECO:0007669"/>
    <property type="project" value="UniProtKB-EC"/>
</dbReference>
<evidence type="ECO:0000256" key="5">
    <source>
        <dbReference type="ARBA" id="ARBA00022737"/>
    </source>
</evidence>
<feature type="domain" description="SIS" evidence="8">
    <location>
        <begin position="294"/>
        <end position="434"/>
    </location>
</feature>
<dbReference type="InterPro" id="IPR046348">
    <property type="entry name" value="SIS_dom_sf"/>
</dbReference>
<evidence type="ECO:0000313" key="9">
    <source>
        <dbReference type="EMBL" id="QKF94133.1"/>
    </source>
</evidence>
<dbReference type="InterPro" id="IPR005855">
    <property type="entry name" value="GFAT"/>
</dbReference>
<evidence type="ECO:0000256" key="2">
    <source>
        <dbReference type="ARBA" id="ARBA00012916"/>
    </source>
</evidence>
<evidence type="ECO:0000313" key="10">
    <source>
        <dbReference type="Proteomes" id="UP001162001"/>
    </source>
</evidence>
<dbReference type="Proteomes" id="UP001162001">
    <property type="component" value="Segment"/>
</dbReference>
<dbReference type="PROSITE" id="PS51464">
    <property type="entry name" value="SIS"/>
    <property type="match status" value="2"/>
</dbReference>
<feature type="domain" description="Glutamine amidotransferase type-2" evidence="7">
    <location>
        <begin position="2"/>
        <end position="226"/>
    </location>
</feature>
<evidence type="ECO:0000259" key="7">
    <source>
        <dbReference type="PROSITE" id="PS51278"/>
    </source>
</evidence>
<keyword evidence="6" id="KW-0315">Glutamine amidotransferase</keyword>
<dbReference type="InterPro" id="IPR035466">
    <property type="entry name" value="GlmS/AgaS_SIS"/>
</dbReference>
<gene>
    <name evidence="9" type="ORF">Fadolivirus_1_675</name>
</gene>
<name>A0A7D3UQW2_9VIRU</name>